<reference evidence="2" key="1">
    <citation type="journal article" date="2022" name="Nat. Commun.">
        <title>Chromosome evolution and the genetic basis of agronomically important traits in greater yam.</title>
        <authorList>
            <person name="Bredeson J.V."/>
            <person name="Lyons J.B."/>
            <person name="Oniyinde I.O."/>
            <person name="Okereke N.R."/>
            <person name="Kolade O."/>
            <person name="Nnabue I."/>
            <person name="Nwadili C.O."/>
            <person name="Hribova E."/>
            <person name="Parker M."/>
            <person name="Nwogha J."/>
            <person name="Shu S."/>
            <person name="Carlson J."/>
            <person name="Kariba R."/>
            <person name="Muthemba S."/>
            <person name="Knop K."/>
            <person name="Barton G.J."/>
            <person name="Sherwood A.V."/>
            <person name="Lopez-Montes A."/>
            <person name="Asiedu R."/>
            <person name="Jamnadass R."/>
            <person name="Muchugi A."/>
            <person name="Goodstein D."/>
            <person name="Egesi C.N."/>
            <person name="Featherston J."/>
            <person name="Asfaw A."/>
            <person name="Simpson G.G."/>
            <person name="Dolezel J."/>
            <person name="Hendre P.S."/>
            <person name="Van Deynze A."/>
            <person name="Kumar P.L."/>
            <person name="Obidiegwu J.E."/>
            <person name="Bhattacharjee R."/>
            <person name="Rokhsar D.S."/>
        </authorList>
    </citation>
    <scope>NUCLEOTIDE SEQUENCE [LARGE SCALE GENOMIC DNA]</scope>
    <source>
        <strain evidence="2">cv. TDa95/00328</strain>
    </source>
</reference>
<sequence length="304" mass="35231">MDFYEDFSLEDMIVLPSYNDHQYLWIDEEEASSSLQDFSEVSSNDQQHHHHHHHQQQQQQQVFVSNILENYQELSIFHLLKAYGEAKENKHIELGDVIEKRLCSQVSPMGTTMERLGHHLLHSDDLYLREESSKNYGMALRAFYEICPYGRFAHLATNFAILESLPCDVQVIHIIDFDVGEGEQWPALLAALNRRISVKLSVIHCKEVEKTRNNLCSFACSIGLNLQIEEMEMEELLLMFDRTVNENEWFVFNCMVGLPHMGEPKRRRQVLEFTRVAEKVVTSHKGIGMISYGEGFGIKVEAIL</sequence>
<dbReference type="Proteomes" id="UP000827976">
    <property type="component" value="Chromosome 7"/>
</dbReference>
<gene>
    <name evidence="1" type="ORF">IHE45_07G110200</name>
</gene>
<accession>A0ACB7VTG7</accession>
<evidence type="ECO:0000313" key="1">
    <source>
        <dbReference type="EMBL" id="KAH7677854.1"/>
    </source>
</evidence>
<comment type="caution">
    <text evidence="1">The sequence shown here is derived from an EMBL/GenBank/DDBJ whole genome shotgun (WGS) entry which is preliminary data.</text>
</comment>
<organism evidence="1 2">
    <name type="scientific">Dioscorea alata</name>
    <name type="common">Purple yam</name>
    <dbReference type="NCBI Taxonomy" id="55571"/>
    <lineage>
        <taxon>Eukaryota</taxon>
        <taxon>Viridiplantae</taxon>
        <taxon>Streptophyta</taxon>
        <taxon>Embryophyta</taxon>
        <taxon>Tracheophyta</taxon>
        <taxon>Spermatophyta</taxon>
        <taxon>Magnoliopsida</taxon>
        <taxon>Liliopsida</taxon>
        <taxon>Dioscoreales</taxon>
        <taxon>Dioscoreaceae</taxon>
        <taxon>Dioscorea</taxon>
    </lineage>
</organism>
<evidence type="ECO:0000313" key="2">
    <source>
        <dbReference type="Proteomes" id="UP000827976"/>
    </source>
</evidence>
<protein>
    <submittedName>
        <fullName evidence="1">Transcription factor GRAS domain-containing protein</fullName>
    </submittedName>
</protein>
<name>A0ACB7VTG7_DIOAL</name>
<proteinExistence type="predicted"/>
<keyword evidence="2" id="KW-1185">Reference proteome</keyword>
<dbReference type="EMBL" id="CM037017">
    <property type="protein sequence ID" value="KAH7677854.1"/>
    <property type="molecule type" value="Genomic_DNA"/>
</dbReference>